<evidence type="ECO:0000256" key="5">
    <source>
        <dbReference type="ARBA" id="ARBA00022729"/>
    </source>
</evidence>
<evidence type="ECO:0000256" key="9">
    <source>
        <dbReference type="ARBA" id="ARBA00023157"/>
    </source>
</evidence>
<evidence type="ECO:0000256" key="6">
    <source>
        <dbReference type="ARBA" id="ARBA00022750"/>
    </source>
</evidence>
<dbReference type="FunFam" id="2.40.70.10:FF:000058">
    <property type="entry name" value="ASpartyl Protease"/>
    <property type="match status" value="1"/>
</dbReference>
<dbReference type="EMBL" id="JARK01001339">
    <property type="protein sequence ID" value="EYC31694.1"/>
    <property type="molecule type" value="Genomic_DNA"/>
</dbReference>
<dbReference type="InterPro" id="IPR001461">
    <property type="entry name" value="Aspartic_peptidase_A1"/>
</dbReference>
<feature type="disulfide bond" evidence="12">
    <location>
        <begin position="372"/>
        <end position="403"/>
    </location>
</feature>
<feature type="active site" evidence="11">
    <location>
        <position position="113"/>
    </location>
</feature>
<feature type="disulfide bond" evidence="12">
    <location>
        <begin position="126"/>
        <end position="166"/>
    </location>
</feature>
<comment type="similarity">
    <text evidence="2 13">Belongs to the peptidase A1 family.</text>
</comment>
<keyword evidence="9 12" id="KW-1015">Disulfide bond</keyword>
<dbReference type="InterPro" id="IPR033121">
    <property type="entry name" value="PEPTIDASE_A1"/>
</dbReference>
<dbReference type="STRING" id="53326.A0A016VVS0"/>
<sequence length="447" mass="49936">MSRFPIFVGHCPELIIAKEMVLLLLVVLAVTNQILADVYQVPLIKIQSKMVQMLRAGTWTSQVKAMRAKRYETLEAFCQQGGFGQNINVYHDMEYVANITIGKPEQTFTVVLDTGTPDTWVIDYSCSAGKPLVCEDPICDQGMACKVFCPQQVCCKTKMPRKKNPCRGKRYFESKKSTSYIPMNGTWAMKYRPNGAAKGFFGNDTFRFGDSGTAQLVVPGAKFGQANEIDEYVAEHPVDGVVGLAFSSLSYNDAVSPFEQAWKLGLVEPIFTVYMERVGWKAENVFGGVFTYGGLDKQHCGDVIDYRPLFSATYWKFKVAKITAGKYVYRQAEVSSDTSSSFIGTTSSSAKEIAAKLNATFVQEHDLYYIDCNSNASMTLTIGNHQYTIESKNFIIHVDDDKCILAVYGYSTLWGPNWVLGAPFLRQYCTIYDMGNKQIGFARPLLN</sequence>
<comment type="caution">
    <text evidence="15">The sequence shown here is derived from an EMBL/GenBank/DDBJ whole genome shotgun (WGS) entry which is preliminary data.</text>
</comment>
<evidence type="ECO:0000256" key="7">
    <source>
        <dbReference type="ARBA" id="ARBA00022801"/>
    </source>
</evidence>
<evidence type="ECO:0000256" key="3">
    <source>
        <dbReference type="ARBA" id="ARBA00022525"/>
    </source>
</evidence>
<name>A0A016VVS0_9BILA</name>
<dbReference type="InterPro" id="IPR034164">
    <property type="entry name" value="Pepsin-like_dom"/>
</dbReference>
<evidence type="ECO:0000313" key="16">
    <source>
        <dbReference type="Proteomes" id="UP000024635"/>
    </source>
</evidence>
<evidence type="ECO:0000313" key="15">
    <source>
        <dbReference type="EMBL" id="EYC31694.1"/>
    </source>
</evidence>
<dbReference type="InterPro" id="IPR001969">
    <property type="entry name" value="Aspartic_peptidase_AS"/>
</dbReference>
<dbReference type="Gene3D" id="2.40.70.10">
    <property type="entry name" value="Acid Proteases"/>
    <property type="match status" value="2"/>
</dbReference>
<dbReference type="CDD" id="cd05471">
    <property type="entry name" value="pepsin_like"/>
    <property type="match status" value="1"/>
</dbReference>
<keyword evidence="10" id="KW-0325">Glycoprotein</keyword>
<evidence type="ECO:0000256" key="1">
    <source>
        <dbReference type="ARBA" id="ARBA00004613"/>
    </source>
</evidence>
<dbReference type="PROSITE" id="PS51767">
    <property type="entry name" value="PEPTIDASE_A1"/>
    <property type="match status" value="1"/>
</dbReference>
<keyword evidence="4 13" id="KW-0645">Protease</keyword>
<reference evidence="16" key="1">
    <citation type="journal article" date="2015" name="Nat. Genet.">
        <title>The genome and transcriptome of the zoonotic hookworm Ancylostoma ceylanicum identify infection-specific gene families.</title>
        <authorList>
            <person name="Schwarz E.M."/>
            <person name="Hu Y."/>
            <person name="Antoshechkin I."/>
            <person name="Miller M.M."/>
            <person name="Sternberg P.W."/>
            <person name="Aroian R.V."/>
        </authorList>
    </citation>
    <scope>NUCLEOTIDE SEQUENCE</scope>
    <source>
        <strain evidence="16">HY135</strain>
    </source>
</reference>
<keyword evidence="16" id="KW-1185">Reference proteome</keyword>
<feature type="domain" description="Peptidase A1" evidence="14">
    <location>
        <begin position="95"/>
        <end position="442"/>
    </location>
</feature>
<dbReference type="OrthoDB" id="771136at2759"/>
<evidence type="ECO:0000256" key="12">
    <source>
        <dbReference type="PIRSR" id="PIRSR601461-2"/>
    </source>
</evidence>
<dbReference type="GO" id="GO:0005576">
    <property type="term" value="C:extracellular region"/>
    <property type="evidence" value="ECO:0007669"/>
    <property type="project" value="UniProtKB-SubCell"/>
</dbReference>
<keyword evidence="8" id="KW-0865">Zymogen</keyword>
<proteinExistence type="inferred from homology"/>
<feature type="active site" evidence="11">
    <location>
        <position position="337"/>
    </location>
</feature>
<dbReference type="Proteomes" id="UP000024635">
    <property type="component" value="Unassembled WGS sequence"/>
</dbReference>
<protein>
    <recommendedName>
        <fullName evidence="14">Peptidase A1 domain-containing protein</fullName>
    </recommendedName>
</protein>
<gene>
    <name evidence="15" type="primary">Acey_s0003.g1186</name>
    <name evidence="15" type="ORF">Y032_0003g1186</name>
</gene>
<evidence type="ECO:0000256" key="10">
    <source>
        <dbReference type="ARBA" id="ARBA00023180"/>
    </source>
</evidence>
<keyword evidence="5" id="KW-0732">Signal</keyword>
<dbReference type="PROSITE" id="PS00141">
    <property type="entry name" value="ASP_PROTEASE"/>
    <property type="match status" value="1"/>
</dbReference>
<evidence type="ECO:0000256" key="13">
    <source>
        <dbReference type="RuleBase" id="RU000454"/>
    </source>
</evidence>
<evidence type="ECO:0000259" key="14">
    <source>
        <dbReference type="PROSITE" id="PS51767"/>
    </source>
</evidence>
<dbReference type="AlphaFoldDB" id="A0A016VVS0"/>
<keyword evidence="6 13" id="KW-0064">Aspartyl protease</keyword>
<comment type="subcellular location">
    <subcellularLocation>
        <location evidence="1">Secreted</location>
    </subcellularLocation>
</comment>
<dbReference type="PANTHER" id="PTHR47966:SF45">
    <property type="entry name" value="PEPTIDASE A1 DOMAIN-CONTAINING PROTEIN"/>
    <property type="match status" value="1"/>
</dbReference>
<accession>A0A016VVS0</accession>
<evidence type="ECO:0000256" key="8">
    <source>
        <dbReference type="ARBA" id="ARBA00023145"/>
    </source>
</evidence>
<keyword evidence="7 13" id="KW-0378">Hydrolase</keyword>
<dbReference type="InterPro" id="IPR021109">
    <property type="entry name" value="Peptidase_aspartic_dom_sf"/>
</dbReference>
<dbReference type="SUPFAM" id="SSF50630">
    <property type="entry name" value="Acid proteases"/>
    <property type="match status" value="1"/>
</dbReference>
<dbReference type="GO" id="GO:0004190">
    <property type="term" value="F:aspartic-type endopeptidase activity"/>
    <property type="evidence" value="ECO:0007669"/>
    <property type="project" value="UniProtKB-KW"/>
</dbReference>
<evidence type="ECO:0000256" key="4">
    <source>
        <dbReference type="ARBA" id="ARBA00022670"/>
    </source>
</evidence>
<dbReference type="GO" id="GO:0006508">
    <property type="term" value="P:proteolysis"/>
    <property type="evidence" value="ECO:0007669"/>
    <property type="project" value="UniProtKB-KW"/>
</dbReference>
<keyword evidence="3" id="KW-0964">Secreted</keyword>
<evidence type="ECO:0000256" key="2">
    <source>
        <dbReference type="ARBA" id="ARBA00007447"/>
    </source>
</evidence>
<evidence type="ECO:0000256" key="11">
    <source>
        <dbReference type="PIRSR" id="PIRSR601461-1"/>
    </source>
</evidence>
<dbReference type="GO" id="GO:0005764">
    <property type="term" value="C:lysosome"/>
    <property type="evidence" value="ECO:0007669"/>
    <property type="project" value="TreeGrafter"/>
</dbReference>
<dbReference type="Pfam" id="PF00026">
    <property type="entry name" value="Asp"/>
    <property type="match status" value="1"/>
</dbReference>
<dbReference type="PRINTS" id="PR00792">
    <property type="entry name" value="PEPSIN"/>
</dbReference>
<dbReference type="PANTHER" id="PTHR47966">
    <property type="entry name" value="BETA-SITE APP-CLEAVING ENZYME, ISOFORM A-RELATED"/>
    <property type="match status" value="1"/>
</dbReference>
<organism evidence="15 16">
    <name type="scientific">Ancylostoma ceylanicum</name>
    <dbReference type="NCBI Taxonomy" id="53326"/>
    <lineage>
        <taxon>Eukaryota</taxon>
        <taxon>Metazoa</taxon>
        <taxon>Ecdysozoa</taxon>
        <taxon>Nematoda</taxon>
        <taxon>Chromadorea</taxon>
        <taxon>Rhabditida</taxon>
        <taxon>Rhabditina</taxon>
        <taxon>Rhabditomorpha</taxon>
        <taxon>Strongyloidea</taxon>
        <taxon>Ancylostomatidae</taxon>
        <taxon>Ancylostomatinae</taxon>
        <taxon>Ancylostoma</taxon>
    </lineage>
</organism>